<reference evidence="1 2" key="1">
    <citation type="journal article" date="2021" name="Commun. Biol.">
        <title>The genome of Shorea leprosula (Dipterocarpaceae) highlights the ecological relevance of drought in aseasonal tropical rainforests.</title>
        <authorList>
            <person name="Ng K.K.S."/>
            <person name="Kobayashi M.J."/>
            <person name="Fawcett J.A."/>
            <person name="Hatakeyama M."/>
            <person name="Paape T."/>
            <person name="Ng C.H."/>
            <person name="Ang C.C."/>
            <person name="Tnah L.H."/>
            <person name="Lee C.T."/>
            <person name="Nishiyama T."/>
            <person name="Sese J."/>
            <person name="O'Brien M.J."/>
            <person name="Copetti D."/>
            <person name="Mohd Noor M.I."/>
            <person name="Ong R.C."/>
            <person name="Putra M."/>
            <person name="Sireger I.Z."/>
            <person name="Indrioko S."/>
            <person name="Kosugi Y."/>
            <person name="Izuno A."/>
            <person name="Isagi Y."/>
            <person name="Lee S.L."/>
            <person name="Shimizu K.K."/>
        </authorList>
    </citation>
    <scope>NUCLEOTIDE SEQUENCE [LARGE SCALE GENOMIC DNA]</scope>
    <source>
        <strain evidence="1">214</strain>
    </source>
</reference>
<proteinExistence type="predicted"/>
<comment type="caution">
    <text evidence="1">The sequence shown here is derived from an EMBL/GenBank/DDBJ whole genome shotgun (WGS) entry which is preliminary data.</text>
</comment>
<evidence type="ECO:0000313" key="1">
    <source>
        <dbReference type="EMBL" id="GKV40655.1"/>
    </source>
</evidence>
<sequence>MGVRNSGHFRFPLNFSCICRRLLPLPGPVLLAGKFWYVDSPPSPEFVHLFAALSVRKSAGNRGEI</sequence>
<organism evidence="1 2">
    <name type="scientific">Rubroshorea leprosula</name>
    <dbReference type="NCBI Taxonomy" id="152421"/>
    <lineage>
        <taxon>Eukaryota</taxon>
        <taxon>Viridiplantae</taxon>
        <taxon>Streptophyta</taxon>
        <taxon>Embryophyta</taxon>
        <taxon>Tracheophyta</taxon>
        <taxon>Spermatophyta</taxon>
        <taxon>Magnoliopsida</taxon>
        <taxon>eudicotyledons</taxon>
        <taxon>Gunneridae</taxon>
        <taxon>Pentapetalae</taxon>
        <taxon>rosids</taxon>
        <taxon>malvids</taxon>
        <taxon>Malvales</taxon>
        <taxon>Dipterocarpaceae</taxon>
        <taxon>Rubroshorea</taxon>
    </lineage>
</organism>
<dbReference type="Proteomes" id="UP001054252">
    <property type="component" value="Unassembled WGS sequence"/>
</dbReference>
<dbReference type="EMBL" id="BPVZ01000143">
    <property type="protein sequence ID" value="GKV40655.1"/>
    <property type="molecule type" value="Genomic_DNA"/>
</dbReference>
<accession>A0AAV5LT32</accession>
<keyword evidence="2" id="KW-1185">Reference proteome</keyword>
<dbReference type="AlphaFoldDB" id="A0AAV5LT32"/>
<gene>
    <name evidence="1" type="ORF">SLEP1_g48264</name>
</gene>
<evidence type="ECO:0000313" key="2">
    <source>
        <dbReference type="Proteomes" id="UP001054252"/>
    </source>
</evidence>
<name>A0AAV5LT32_9ROSI</name>
<protein>
    <submittedName>
        <fullName evidence="1">Uncharacterized protein</fullName>
    </submittedName>
</protein>